<dbReference type="InterPro" id="IPR020103">
    <property type="entry name" value="PsdUridine_synth_cat_dom_sf"/>
</dbReference>
<dbReference type="PANTHER" id="PTHR21600:SF40">
    <property type="entry name" value="PSEUDOURIDYLATE SYNTHASE RPUSD2"/>
    <property type="match status" value="1"/>
</dbReference>
<sequence length="546" mass="59576">MDSGPSVAPEGSEPAARPDDYVVVDGLRLVKPYHYDFKCHVKRRWIGRTVVDVFSKEFPARDKDYYEEALRDGRLRVEDLRKGKIWKGGVLEEGQCIRHLIHRHEPPVLSEPVEVVGITPEVMAVSKPPGVPVHVSGQYRKNTVIGILQAHSPDVGELFPVHRLDKLVSGLLLFARNAAAANTLRENMMDKVMEKLYIARVAGAFSKDSVTVSKSLTWDPKANRAAIEGGDGAPGTSGRAAGQREAKLAVTDFRLRFVAPDGRTSVVECRPRTGRTHQIRVHLQHLGHPIANDTQYGGSLSPERPTAMEWRRLRPADAGPTRTWESSHQANSDSASVAAQHAEQEGEDAPMRAKRRKIDGVRESGSPAERIQQQPIRSSPADVTTSPHAGASRIAGRDSPDGSPKALLPEAGAIHYPATSHCAIERPTSDTTDYLHPSAAVHSLPCGGGCGAGPSVRDVCVDDHLSRYPYLVDSERRDALCMHCPAMVPRGYPVDLEPLWLHAVRYSGPAFSFDCPEPVWAQREWTPAGGLPLESKGKDGTGCAFP</sequence>
<evidence type="ECO:0000256" key="1">
    <source>
        <dbReference type="ARBA" id="ARBA00000073"/>
    </source>
</evidence>
<dbReference type="InterPro" id="IPR050188">
    <property type="entry name" value="RluA_PseudoU_synthase"/>
</dbReference>
<dbReference type="EMBL" id="CAJHUC010001909">
    <property type="protein sequence ID" value="CAD7702682.1"/>
    <property type="molecule type" value="Genomic_DNA"/>
</dbReference>
<evidence type="ECO:0000259" key="3">
    <source>
        <dbReference type="Pfam" id="PF00849"/>
    </source>
</evidence>
<dbReference type="Proteomes" id="UP000708148">
    <property type="component" value="Unassembled WGS sequence"/>
</dbReference>
<dbReference type="InterPro" id="IPR006145">
    <property type="entry name" value="PsdUridine_synth_RsuA/RluA"/>
</dbReference>
<feature type="region of interest" description="Disordered" evidence="2">
    <location>
        <begin position="316"/>
        <end position="408"/>
    </location>
</feature>
<dbReference type="GO" id="GO:0009982">
    <property type="term" value="F:pseudouridine synthase activity"/>
    <property type="evidence" value="ECO:0007669"/>
    <property type="project" value="InterPro"/>
</dbReference>
<comment type="catalytic activity">
    <reaction evidence="1">
        <text>a uridine in RNA = a pseudouridine in RNA</text>
        <dbReference type="Rhea" id="RHEA:48348"/>
        <dbReference type="Rhea" id="RHEA-COMP:12068"/>
        <dbReference type="Rhea" id="RHEA-COMP:12069"/>
        <dbReference type="ChEBI" id="CHEBI:65314"/>
        <dbReference type="ChEBI" id="CHEBI:65315"/>
    </reaction>
</comment>
<dbReference type="OrthoDB" id="424794at2759"/>
<evidence type="ECO:0000256" key="2">
    <source>
        <dbReference type="SAM" id="MobiDB-lite"/>
    </source>
</evidence>
<dbReference type="GO" id="GO:0000455">
    <property type="term" value="P:enzyme-directed rRNA pseudouridine synthesis"/>
    <property type="evidence" value="ECO:0007669"/>
    <property type="project" value="TreeGrafter"/>
</dbReference>
<name>A0A8S1JB57_9CHLO</name>
<dbReference type="InterPro" id="IPR006224">
    <property type="entry name" value="PsdUridine_synth_RluA-like_CS"/>
</dbReference>
<evidence type="ECO:0000313" key="4">
    <source>
        <dbReference type="EMBL" id="CAD7702682.1"/>
    </source>
</evidence>
<dbReference type="PANTHER" id="PTHR21600">
    <property type="entry name" value="MITOCHONDRIAL RNA PSEUDOURIDINE SYNTHASE"/>
    <property type="match status" value="1"/>
</dbReference>
<dbReference type="AlphaFoldDB" id="A0A8S1JB57"/>
<feature type="domain" description="Pseudouridine synthase RsuA/RluA-like" evidence="3">
    <location>
        <begin position="122"/>
        <end position="285"/>
    </location>
</feature>
<gene>
    <name evidence="4" type="ORF">OSTQU699_LOCUS8039</name>
</gene>
<protein>
    <recommendedName>
        <fullName evidence="3">Pseudouridine synthase RsuA/RluA-like domain-containing protein</fullName>
    </recommendedName>
</protein>
<accession>A0A8S1JB57</accession>
<dbReference type="GO" id="GO:0003723">
    <property type="term" value="F:RNA binding"/>
    <property type="evidence" value="ECO:0007669"/>
    <property type="project" value="InterPro"/>
</dbReference>
<feature type="compositionally biased region" description="Polar residues" evidence="2">
    <location>
        <begin position="323"/>
        <end position="337"/>
    </location>
</feature>
<dbReference type="Pfam" id="PF00849">
    <property type="entry name" value="PseudoU_synth_2"/>
    <property type="match status" value="1"/>
</dbReference>
<organism evidence="4 5">
    <name type="scientific">Ostreobium quekettii</name>
    <dbReference type="NCBI Taxonomy" id="121088"/>
    <lineage>
        <taxon>Eukaryota</taxon>
        <taxon>Viridiplantae</taxon>
        <taxon>Chlorophyta</taxon>
        <taxon>core chlorophytes</taxon>
        <taxon>Ulvophyceae</taxon>
        <taxon>TCBD clade</taxon>
        <taxon>Bryopsidales</taxon>
        <taxon>Ostreobineae</taxon>
        <taxon>Ostreobiaceae</taxon>
        <taxon>Ostreobium</taxon>
    </lineage>
</organism>
<reference evidence="4" key="1">
    <citation type="submission" date="2020-12" db="EMBL/GenBank/DDBJ databases">
        <authorList>
            <person name="Iha C."/>
        </authorList>
    </citation>
    <scope>NUCLEOTIDE SEQUENCE</scope>
</reference>
<evidence type="ECO:0000313" key="5">
    <source>
        <dbReference type="Proteomes" id="UP000708148"/>
    </source>
</evidence>
<dbReference type="PROSITE" id="PS01129">
    <property type="entry name" value="PSI_RLU"/>
    <property type="match status" value="1"/>
</dbReference>
<feature type="compositionally biased region" description="Polar residues" evidence="2">
    <location>
        <begin position="371"/>
        <end position="387"/>
    </location>
</feature>
<dbReference type="Gene3D" id="3.30.2350.10">
    <property type="entry name" value="Pseudouridine synthase"/>
    <property type="match status" value="1"/>
</dbReference>
<keyword evidence="5" id="KW-1185">Reference proteome</keyword>
<comment type="caution">
    <text evidence="4">The sequence shown here is derived from an EMBL/GenBank/DDBJ whole genome shotgun (WGS) entry which is preliminary data.</text>
</comment>
<proteinExistence type="predicted"/>
<dbReference type="SUPFAM" id="SSF55120">
    <property type="entry name" value="Pseudouridine synthase"/>
    <property type="match status" value="1"/>
</dbReference>